<dbReference type="GeneID" id="123037369"/>
<dbReference type="RefSeq" id="XP_044313448.1">
    <property type="nucleotide sequence ID" value="XM_044457513.1"/>
</dbReference>
<evidence type="ECO:0000256" key="1">
    <source>
        <dbReference type="SAM" id="MobiDB-lite"/>
    </source>
</evidence>
<evidence type="ECO:0000313" key="3">
    <source>
        <dbReference type="Proteomes" id="UP001652680"/>
    </source>
</evidence>
<reference evidence="3" key="1">
    <citation type="journal article" date="2021" name="Elife">
        <title>Highly contiguous assemblies of 101 drosophilid genomes.</title>
        <authorList>
            <person name="Kim B.Y."/>
            <person name="Wang J.R."/>
            <person name="Miller D.E."/>
            <person name="Barmina O."/>
            <person name="Delaney E."/>
            <person name="Thompson A."/>
            <person name="Comeault A.A."/>
            <person name="Peede D."/>
            <person name="D'Agostino E.R."/>
            <person name="Pelaez J."/>
            <person name="Aguilar J.M."/>
            <person name="Haji D."/>
            <person name="Matsunaga T."/>
            <person name="Armstrong E.E."/>
            <person name="Zych M."/>
            <person name="Ogawa Y."/>
            <person name="Stamenkovic-Radak M."/>
            <person name="Jelic M."/>
            <person name="Veselinovic M.S."/>
            <person name="Tanaskovic M."/>
            <person name="Eric P."/>
            <person name="Gao J.J."/>
            <person name="Katoh T.K."/>
            <person name="Toda M.J."/>
            <person name="Watabe H."/>
            <person name="Watada M."/>
            <person name="Davis J.S."/>
            <person name="Moyle L.C."/>
            <person name="Manoli G."/>
            <person name="Bertolini E."/>
            <person name="Kostal V."/>
            <person name="Hawley R.S."/>
            <person name="Takahashi A."/>
            <person name="Jones C.D."/>
            <person name="Price D.K."/>
            <person name="Whiteman N."/>
            <person name="Kopp A."/>
            <person name="Matute D.R."/>
            <person name="Petrov D.A."/>
        </authorList>
    </citation>
    <scope>NUCLEOTIDE SEQUENCE [LARGE SCALE GENOMIC DNA]</scope>
</reference>
<accession>A0ABM5J3P6</accession>
<sequence length="247" mass="27884">MYKCRMCHKGHPLRVCAKFIKLSILERRRAARRMGYCSNCLATTHRVHQCDSKEECHKCGDLHHTLLHHGYTTTEAPEASKKEGHQPRSPRKDSSSPSINRPVRASRSKTRNTSERRPPRRSISPSQTLHQLQEAIKSLTKLKTAIRQGGGIKNQNWGLDLYKSFRALRIKPVEPSVVLGILIIVSIIEVINDILTVSISIDIPSSPITAGSSFYELSRQFVNSNHPHKATASKLRYLAVTFSLPYN</sequence>
<reference evidence="2" key="2">
    <citation type="submission" date="2025-05" db="UniProtKB">
        <authorList>
            <consortium name="EnsemblMetazoa"/>
        </authorList>
    </citation>
    <scope>IDENTIFICATION</scope>
</reference>
<name>A0ABM5J3P6_DRORH</name>
<protein>
    <submittedName>
        <fullName evidence="2">Uncharacterized protein</fullName>
    </submittedName>
</protein>
<feature type="region of interest" description="Disordered" evidence="1">
    <location>
        <begin position="74"/>
        <end position="130"/>
    </location>
</feature>
<dbReference type="Proteomes" id="UP001652680">
    <property type="component" value="Unassembled WGS sequence"/>
</dbReference>
<dbReference type="EnsemblMetazoa" id="XM_044457513.1">
    <property type="protein sequence ID" value="XP_044313448.1"/>
    <property type="gene ID" value="LOC123037369"/>
</dbReference>
<proteinExistence type="predicted"/>
<organism evidence="2 3">
    <name type="scientific">Drosophila rhopaloa</name>
    <name type="common">Fruit fly</name>
    <dbReference type="NCBI Taxonomy" id="1041015"/>
    <lineage>
        <taxon>Eukaryota</taxon>
        <taxon>Metazoa</taxon>
        <taxon>Ecdysozoa</taxon>
        <taxon>Arthropoda</taxon>
        <taxon>Hexapoda</taxon>
        <taxon>Insecta</taxon>
        <taxon>Pterygota</taxon>
        <taxon>Neoptera</taxon>
        <taxon>Endopterygota</taxon>
        <taxon>Diptera</taxon>
        <taxon>Brachycera</taxon>
        <taxon>Muscomorpha</taxon>
        <taxon>Ephydroidea</taxon>
        <taxon>Drosophilidae</taxon>
        <taxon>Drosophila</taxon>
        <taxon>Sophophora</taxon>
    </lineage>
</organism>
<evidence type="ECO:0000313" key="2">
    <source>
        <dbReference type="EnsemblMetazoa" id="XP_044313448.1"/>
    </source>
</evidence>
<keyword evidence="3" id="KW-1185">Reference proteome</keyword>
<feature type="compositionally biased region" description="Basic and acidic residues" evidence="1">
    <location>
        <begin position="78"/>
        <end position="94"/>
    </location>
</feature>